<evidence type="ECO:0000313" key="2">
    <source>
        <dbReference type="EMBL" id="MDD0823006.1"/>
    </source>
</evidence>
<comment type="caution">
    <text evidence="2">The sequence shown here is derived from an EMBL/GenBank/DDBJ whole genome shotgun (WGS) entry which is preliminary data.</text>
</comment>
<dbReference type="RefSeq" id="WP_273748513.1">
    <property type="nucleotide sequence ID" value="NZ_JAQSJE010000001.1"/>
</dbReference>
<dbReference type="EMBL" id="JAQSJE010000001">
    <property type="protein sequence ID" value="MDD0823006.1"/>
    <property type="molecule type" value="Genomic_DNA"/>
</dbReference>
<keyword evidence="3" id="KW-1185">Reference proteome</keyword>
<gene>
    <name evidence="2" type="ORF">PTQ27_00760</name>
</gene>
<evidence type="ECO:0000313" key="3">
    <source>
        <dbReference type="Proteomes" id="UP001221909"/>
    </source>
</evidence>
<feature type="transmembrane region" description="Helical" evidence="1">
    <location>
        <begin position="7"/>
        <end position="28"/>
    </location>
</feature>
<accession>A0ABT5MLF7</accession>
<keyword evidence="1" id="KW-0472">Membrane</keyword>
<sequence>MFETLDRFMISTIKIAIIVFLVACLFITMPNWWIVSILVIFPAAYLLDKYWWRNTEIYHRKMNELAEDMRKNHQI</sequence>
<dbReference type="Proteomes" id="UP001221909">
    <property type="component" value="Unassembled WGS sequence"/>
</dbReference>
<feature type="transmembrane region" description="Helical" evidence="1">
    <location>
        <begin position="34"/>
        <end position="52"/>
    </location>
</feature>
<evidence type="ECO:0000256" key="1">
    <source>
        <dbReference type="SAM" id="Phobius"/>
    </source>
</evidence>
<keyword evidence="1" id="KW-0812">Transmembrane</keyword>
<proteinExistence type="predicted"/>
<reference evidence="2 3" key="1">
    <citation type="submission" date="2023-02" db="EMBL/GenBank/DDBJ databases">
        <title>Mannheimia cairiniae sp. nov., a novel species of Mannheimia obtained from moscovy ducks (Cairina moschata) and reclassification of Mannheimia ovis as heterotypic synonym of Mannheimia pernigra.</title>
        <authorList>
            <person name="Christensen H."/>
        </authorList>
    </citation>
    <scope>NUCLEOTIDE SEQUENCE [LARGE SCALE GENOMIC DNA]</scope>
    <source>
        <strain evidence="2 3">AT1</strain>
    </source>
</reference>
<keyword evidence="1" id="KW-1133">Transmembrane helix</keyword>
<name>A0ABT5MLF7_9PAST</name>
<organism evidence="2 3">
    <name type="scientific">Mannheimia cairinae</name>
    <dbReference type="NCBI Taxonomy" id="3025936"/>
    <lineage>
        <taxon>Bacteria</taxon>
        <taxon>Pseudomonadati</taxon>
        <taxon>Pseudomonadota</taxon>
        <taxon>Gammaproteobacteria</taxon>
        <taxon>Pasteurellales</taxon>
        <taxon>Pasteurellaceae</taxon>
        <taxon>Mannheimia</taxon>
    </lineage>
</organism>
<protein>
    <submittedName>
        <fullName evidence="2">Uncharacterized protein</fullName>
    </submittedName>
</protein>